<keyword evidence="3 5" id="KW-0496">Mitochondrion</keyword>
<keyword evidence="8" id="KW-1185">Reference proteome</keyword>
<evidence type="ECO:0000256" key="1">
    <source>
        <dbReference type="ARBA" id="ARBA00004173"/>
    </source>
</evidence>
<dbReference type="PROSITE" id="PS51808">
    <property type="entry name" value="CHCH"/>
    <property type="match status" value="1"/>
</dbReference>
<name>A0AAN9ZBZ6_9ORTH</name>
<keyword evidence="4" id="KW-1015">Disulfide bond</keyword>
<comment type="subcellular location">
    <subcellularLocation>
        <location evidence="1 5">Mitochondrion</location>
    </subcellularLocation>
</comment>
<evidence type="ECO:0000256" key="3">
    <source>
        <dbReference type="ARBA" id="ARBA00023128"/>
    </source>
</evidence>
<feature type="compositionally biased region" description="Basic and acidic residues" evidence="6">
    <location>
        <begin position="51"/>
        <end position="68"/>
    </location>
</feature>
<dbReference type="Proteomes" id="UP001378592">
    <property type="component" value="Unassembled WGS sequence"/>
</dbReference>
<protein>
    <recommendedName>
        <fullName evidence="5">COX assembly mitochondrial protein</fullName>
    </recommendedName>
</protein>
<comment type="caution">
    <text evidence="7">The sequence shown here is derived from an EMBL/GenBank/DDBJ whole genome shotgun (WGS) entry which is preliminary data.</text>
</comment>
<dbReference type="PANTHER" id="PTHR22977:SF1">
    <property type="entry name" value="COX ASSEMBLY MITOCHONDRIAL PROTEIN 2 HOMOLOG"/>
    <property type="match status" value="1"/>
</dbReference>
<accession>A0AAN9ZBZ6</accession>
<evidence type="ECO:0000313" key="8">
    <source>
        <dbReference type="Proteomes" id="UP001378592"/>
    </source>
</evidence>
<comment type="similarity">
    <text evidence="2 5">Belongs to the CMC family.</text>
</comment>
<feature type="region of interest" description="Disordered" evidence="6">
    <location>
        <begin position="51"/>
        <end position="78"/>
    </location>
</feature>
<dbReference type="PANTHER" id="PTHR22977">
    <property type="entry name" value="COX ASSEMBLY MITOCHONDRIAL PROTEIN"/>
    <property type="match status" value="1"/>
</dbReference>
<organism evidence="7 8">
    <name type="scientific">Gryllus longicercus</name>
    <dbReference type="NCBI Taxonomy" id="2509291"/>
    <lineage>
        <taxon>Eukaryota</taxon>
        <taxon>Metazoa</taxon>
        <taxon>Ecdysozoa</taxon>
        <taxon>Arthropoda</taxon>
        <taxon>Hexapoda</taxon>
        <taxon>Insecta</taxon>
        <taxon>Pterygota</taxon>
        <taxon>Neoptera</taxon>
        <taxon>Polyneoptera</taxon>
        <taxon>Orthoptera</taxon>
        <taxon>Ensifera</taxon>
        <taxon>Gryllidea</taxon>
        <taxon>Grylloidea</taxon>
        <taxon>Gryllidae</taxon>
        <taxon>Gryllinae</taxon>
        <taxon>Gryllus</taxon>
    </lineage>
</organism>
<evidence type="ECO:0000256" key="5">
    <source>
        <dbReference type="RuleBase" id="RU364104"/>
    </source>
</evidence>
<evidence type="ECO:0000256" key="4">
    <source>
        <dbReference type="ARBA" id="ARBA00023157"/>
    </source>
</evidence>
<evidence type="ECO:0000256" key="6">
    <source>
        <dbReference type="SAM" id="MobiDB-lite"/>
    </source>
</evidence>
<sequence>MHPDLSEHLHTEECNILIRKLKQCHAENKIGRFLGVCNGADRELTKCLSKEREERRRQNYQRAQERIARNRKSSVNTA</sequence>
<dbReference type="Pfam" id="PF08583">
    <property type="entry name" value="Cmc1"/>
    <property type="match status" value="1"/>
</dbReference>
<dbReference type="GO" id="GO:0005739">
    <property type="term" value="C:mitochondrion"/>
    <property type="evidence" value="ECO:0007669"/>
    <property type="project" value="UniProtKB-SubCell"/>
</dbReference>
<dbReference type="AlphaFoldDB" id="A0AAN9ZBZ6"/>
<evidence type="ECO:0000313" key="7">
    <source>
        <dbReference type="EMBL" id="KAK7871186.1"/>
    </source>
</evidence>
<gene>
    <name evidence="7" type="ORF">R5R35_002422</name>
</gene>
<dbReference type="EMBL" id="JAZDUA010000043">
    <property type="protein sequence ID" value="KAK7871186.1"/>
    <property type="molecule type" value="Genomic_DNA"/>
</dbReference>
<evidence type="ECO:0000256" key="2">
    <source>
        <dbReference type="ARBA" id="ARBA00007347"/>
    </source>
</evidence>
<dbReference type="InterPro" id="IPR013892">
    <property type="entry name" value="Cyt_c_biogenesis_Cmc1-like"/>
</dbReference>
<proteinExistence type="inferred from homology"/>
<reference evidence="7 8" key="1">
    <citation type="submission" date="2024-03" db="EMBL/GenBank/DDBJ databases">
        <title>The genome assembly and annotation of the cricket Gryllus longicercus Weissman &amp; Gray.</title>
        <authorList>
            <person name="Szrajer S."/>
            <person name="Gray D."/>
            <person name="Ylla G."/>
        </authorList>
    </citation>
    <scope>NUCLEOTIDE SEQUENCE [LARGE SCALE GENOMIC DNA]</scope>
    <source>
        <strain evidence="7">DAG 2021-001</strain>
        <tissue evidence="7">Whole body minus gut</tissue>
    </source>
</reference>